<sequence>MTHSTRFLLHRACEQAMAMLKQNMSAVDAVAQAIAVLEDDSVTNAGYGSNLTIEATVECDASLMDGRDGSFGAVGAVKGLKNPILMTKRMIRENQKGLMSLGRIPPMFLVGSGAKAWAEQHDIPVLREEHELLSREAIETYVNHKQRLEYAQDSLDLGHDTVGAICVDAEGNIAAGVSSGGISMKYPGRVGEAAMYGCGCWAQNRTDCLSGVACSTSGTGEQIMRTMLTSRCVQNLVQESDMQQAITRTIRKEFLASPYLQMYDDKSVGIIALRMDSAQRIEFWYAHVTESMGIGYMSGSSKRPKTFISRRHGQEDITAAGLLVV</sequence>
<evidence type="ECO:0000256" key="1">
    <source>
        <dbReference type="PIRSR" id="PIRSR600246-1"/>
    </source>
</evidence>
<dbReference type="SUPFAM" id="SSF56235">
    <property type="entry name" value="N-terminal nucleophile aminohydrolases (Ntn hydrolases)"/>
    <property type="match status" value="1"/>
</dbReference>
<dbReference type="InterPro" id="IPR029055">
    <property type="entry name" value="Ntn_hydrolases_N"/>
</dbReference>
<evidence type="ECO:0000256" key="2">
    <source>
        <dbReference type="PIRSR" id="PIRSR600246-3"/>
    </source>
</evidence>
<dbReference type="Proteomes" id="UP000605846">
    <property type="component" value="Unassembled WGS sequence"/>
</dbReference>
<dbReference type="PANTHER" id="PTHR10188:SF8">
    <property type="entry name" value="THREONINE ASPARTASE 1"/>
    <property type="match status" value="1"/>
</dbReference>
<protein>
    <submittedName>
        <fullName evidence="3">Taspase, threonine aspartase, 1</fullName>
    </submittedName>
</protein>
<gene>
    <name evidence="3" type="primary">TASP1</name>
    <name evidence="3" type="ORF">EC973_009338</name>
</gene>
<dbReference type="OrthoDB" id="2262349at2759"/>
<dbReference type="EMBL" id="JABAYA010000009">
    <property type="protein sequence ID" value="KAF7731574.1"/>
    <property type="molecule type" value="Genomic_DNA"/>
</dbReference>
<dbReference type="Pfam" id="PF01112">
    <property type="entry name" value="Asparaginase_2"/>
    <property type="match status" value="1"/>
</dbReference>
<accession>A0A8H7ET34</accession>
<dbReference type="InterPro" id="IPR000246">
    <property type="entry name" value="Peptidase_T2"/>
</dbReference>
<evidence type="ECO:0000313" key="3">
    <source>
        <dbReference type="EMBL" id="KAF7731574.1"/>
    </source>
</evidence>
<dbReference type="Gene3D" id="3.60.20.30">
    <property type="entry name" value="(Glycosyl)asparaginase"/>
    <property type="match status" value="1"/>
</dbReference>
<dbReference type="AlphaFoldDB" id="A0A8H7ET34"/>
<comment type="caution">
    <text evidence="3">The sequence shown here is derived from an EMBL/GenBank/DDBJ whole genome shotgun (WGS) entry which is preliminary data.</text>
</comment>
<feature type="active site" description="Nucleophile" evidence="1">
    <location>
        <position position="161"/>
    </location>
</feature>
<reference evidence="3" key="1">
    <citation type="submission" date="2020-01" db="EMBL/GenBank/DDBJ databases">
        <title>Genome Sequencing of Three Apophysomyces-Like Fungal Strains Confirms a Novel Fungal Genus in the Mucoromycota with divergent Burkholderia-like Endosymbiotic Bacteria.</title>
        <authorList>
            <person name="Stajich J.E."/>
            <person name="Macias A.M."/>
            <person name="Carter-House D."/>
            <person name="Lovett B."/>
            <person name="Kasson L.R."/>
            <person name="Berry K."/>
            <person name="Grigoriev I."/>
            <person name="Chang Y."/>
            <person name="Spatafora J."/>
            <person name="Kasson M.T."/>
        </authorList>
    </citation>
    <scope>NUCLEOTIDE SEQUENCE</scope>
    <source>
        <strain evidence="3">NRRL A-21654</strain>
    </source>
</reference>
<feature type="site" description="Cleavage; by autolysis" evidence="2">
    <location>
        <begin position="160"/>
        <end position="161"/>
    </location>
</feature>
<dbReference type="GO" id="GO:0051604">
    <property type="term" value="P:protein maturation"/>
    <property type="evidence" value="ECO:0007669"/>
    <property type="project" value="TreeGrafter"/>
</dbReference>
<proteinExistence type="predicted"/>
<dbReference type="InterPro" id="IPR037464">
    <property type="entry name" value="Taspase1"/>
</dbReference>
<keyword evidence="4" id="KW-1185">Reference proteome</keyword>
<dbReference type="PANTHER" id="PTHR10188">
    <property type="entry name" value="L-ASPARAGINASE"/>
    <property type="match status" value="1"/>
</dbReference>
<dbReference type="GO" id="GO:0005737">
    <property type="term" value="C:cytoplasm"/>
    <property type="evidence" value="ECO:0007669"/>
    <property type="project" value="TreeGrafter"/>
</dbReference>
<dbReference type="CDD" id="cd04514">
    <property type="entry name" value="Taspase1_like"/>
    <property type="match status" value="1"/>
</dbReference>
<dbReference type="GO" id="GO:0004298">
    <property type="term" value="F:threonine-type endopeptidase activity"/>
    <property type="evidence" value="ECO:0007669"/>
    <property type="project" value="InterPro"/>
</dbReference>
<name>A0A8H7ET34_9FUNG</name>
<organism evidence="3 4">
    <name type="scientific">Apophysomyces ossiformis</name>
    <dbReference type="NCBI Taxonomy" id="679940"/>
    <lineage>
        <taxon>Eukaryota</taxon>
        <taxon>Fungi</taxon>
        <taxon>Fungi incertae sedis</taxon>
        <taxon>Mucoromycota</taxon>
        <taxon>Mucoromycotina</taxon>
        <taxon>Mucoromycetes</taxon>
        <taxon>Mucorales</taxon>
        <taxon>Mucorineae</taxon>
        <taxon>Mucoraceae</taxon>
        <taxon>Apophysomyces</taxon>
    </lineage>
</organism>
<evidence type="ECO:0000313" key="4">
    <source>
        <dbReference type="Proteomes" id="UP000605846"/>
    </source>
</evidence>